<dbReference type="OrthoDB" id="2735536at2759"/>
<evidence type="ECO:0000313" key="2">
    <source>
        <dbReference type="EMBL" id="CDH48470.1"/>
    </source>
</evidence>
<comment type="caution">
    <text evidence="2">The sequence shown here is derived from an EMBL/GenBank/DDBJ whole genome shotgun (WGS) entry which is preliminary data.</text>
</comment>
<dbReference type="Pfam" id="PF11709">
    <property type="entry name" value="Mit_ribos_Mrp51"/>
    <property type="match status" value="1"/>
</dbReference>
<accession>A0A068RFI9</accession>
<proteinExistence type="predicted"/>
<dbReference type="EMBL" id="CBTN010000001">
    <property type="protein sequence ID" value="CDH48470.1"/>
    <property type="molecule type" value="Genomic_DNA"/>
</dbReference>
<dbReference type="AlphaFoldDB" id="A0A068RFI9"/>
<name>A0A068RFI9_9FUNG</name>
<dbReference type="InterPro" id="IPR016712">
    <property type="entry name" value="Rbsml_bS1m-like"/>
</dbReference>
<dbReference type="PANTHER" id="PTHR28058:SF1">
    <property type="entry name" value="SMALL RIBOSOMAL SUBUNIT PROTEIN BS1M"/>
    <property type="match status" value="1"/>
</dbReference>
<dbReference type="VEuPathDB" id="FungiDB:LCOR_00250.1"/>
<keyword evidence="3" id="KW-1185">Reference proteome</keyword>
<dbReference type="STRING" id="1263082.A0A068RFI9"/>
<dbReference type="Proteomes" id="UP000027586">
    <property type="component" value="Unassembled WGS sequence"/>
</dbReference>
<evidence type="ECO:0000313" key="3">
    <source>
        <dbReference type="Proteomes" id="UP000027586"/>
    </source>
</evidence>
<dbReference type="PANTHER" id="PTHR28058">
    <property type="entry name" value="37S RIBOSOMAL PROTEIN MRP51, MITOCHONDRIAL"/>
    <property type="match status" value="1"/>
</dbReference>
<feature type="compositionally biased region" description="Low complexity" evidence="1">
    <location>
        <begin position="241"/>
        <end position="292"/>
    </location>
</feature>
<sequence>MDKTFASALRHSRLASFDRKLAQVYTTSKNCKRSGEWGLKRSLPTVVRTPYITVSDLDTTEHQTPWQSGTSQVYFVRRWKENFGGSKRPVARKEHVEYNVAAMTAGEFKHYVKRMTKRAGDFQAKIASKELVDDQVFDYVGATFDMEGNRQRVVGPTYSDHTMPHGYPVQGRILNAVDGGYAVGIGGVVAFLPKSSAVNLRRSSDKSVRTFYVVSTGFDAQGRPRVIVRLHQPITASSIISSTNNTQPLSSSAASVTPIPTSTTTTTSTTSTSTSSHSSLSSSPSPSSSPSQSEDDKDRFGSMFLTSSEDPNPNHQELMEMFSELMKKK</sequence>
<feature type="region of interest" description="Disordered" evidence="1">
    <location>
        <begin position="241"/>
        <end position="316"/>
    </location>
</feature>
<gene>
    <name evidence="2" type="ORF">LCOR_00250.1</name>
</gene>
<protein>
    <submittedName>
        <fullName evidence="2">Uncharacterized protein</fullName>
    </submittedName>
</protein>
<reference evidence="2" key="1">
    <citation type="submission" date="2013-08" db="EMBL/GenBank/DDBJ databases">
        <title>Gene expansion shapes genome architecture in the human pathogen Lichtheimia corymbifera: an evolutionary genomics analysis in the ancient terrestrial Mucorales (Mucoromycotina).</title>
        <authorList>
            <person name="Schwartze V.U."/>
            <person name="Winter S."/>
            <person name="Shelest E."/>
            <person name="Marcet-Houben M."/>
            <person name="Horn F."/>
            <person name="Wehner S."/>
            <person name="Hoffmann K."/>
            <person name="Riege K."/>
            <person name="Sammeth M."/>
            <person name="Nowrousian M."/>
            <person name="Valiante V."/>
            <person name="Linde J."/>
            <person name="Jacobsen I.D."/>
            <person name="Marz M."/>
            <person name="Brakhage A.A."/>
            <person name="Gabaldon T."/>
            <person name="Bocker S."/>
            <person name="Voigt K."/>
        </authorList>
    </citation>
    <scope>NUCLEOTIDE SEQUENCE [LARGE SCALE GENOMIC DNA]</scope>
    <source>
        <strain evidence="2">FSU 9682</strain>
    </source>
</reference>
<organism evidence="2 3">
    <name type="scientific">Lichtheimia corymbifera JMRC:FSU:9682</name>
    <dbReference type="NCBI Taxonomy" id="1263082"/>
    <lineage>
        <taxon>Eukaryota</taxon>
        <taxon>Fungi</taxon>
        <taxon>Fungi incertae sedis</taxon>
        <taxon>Mucoromycota</taxon>
        <taxon>Mucoromycotina</taxon>
        <taxon>Mucoromycetes</taxon>
        <taxon>Mucorales</taxon>
        <taxon>Lichtheimiaceae</taxon>
        <taxon>Lichtheimia</taxon>
    </lineage>
</organism>
<feature type="compositionally biased region" description="Polar residues" evidence="1">
    <location>
        <begin position="304"/>
        <end position="315"/>
    </location>
</feature>
<evidence type="ECO:0000256" key="1">
    <source>
        <dbReference type="SAM" id="MobiDB-lite"/>
    </source>
</evidence>